<evidence type="ECO:0000256" key="1">
    <source>
        <dbReference type="SAM" id="MobiDB-lite"/>
    </source>
</evidence>
<dbReference type="Proteomes" id="UP000008207">
    <property type="component" value="Chromosome"/>
</dbReference>
<reference evidence="2 3" key="1">
    <citation type="submission" date="2009-01" db="EMBL/GenBank/DDBJ databases">
        <title>Complete sequence of chromosome of Methylobacterium nodulans ORS 2060.</title>
        <authorList>
            <consortium name="US DOE Joint Genome Institute"/>
            <person name="Lucas S."/>
            <person name="Copeland A."/>
            <person name="Lapidus A."/>
            <person name="Glavina del Rio T."/>
            <person name="Dalin E."/>
            <person name="Tice H."/>
            <person name="Bruce D."/>
            <person name="Goodwin L."/>
            <person name="Pitluck S."/>
            <person name="Sims D."/>
            <person name="Brettin T."/>
            <person name="Detter J.C."/>
            <person name="Han C."/>
            <person name="Larimer F."/>
            <person name="Land M."/>
            <person name="Hauser L."/>
            <person name="Kyrpides N."/>
            <person name="Ivanova N."/>
            <person name="Marx C.J."/>
            <person name="Richardson P."/>
        </authorList>
    </citation>
    <scope>NUCLEOTIDE SEQUENCE [LARGE SCALE GENOMIC DNA]</scope>
    <source>
        <strain evidence="3">LMG 21967 / CNCM I-2342 / ORS 2060</strain>
    </source>
</reference>
<organism evidence="2 3">
    <name type="scientific">Methylobacterium nodulans (strain LMG 21967 / CNCM I-2342 / ORS 2060)</name>
    <dbReference type="NCBI Taxonomy" id="460265"/>
    <lineage>
        <taxon>Bacteria</taxon>
        <taxon>Pseudomonadati</taxon>
        <taxon>Pseudomonadota</taxon>
        <taxon>Alphaproteobacteria</taxon>
        <taxon>Hyphomicrobiales</taxon>
        <taxon>Methylobacteriaceae</taxon>
        <taxon>Methylobacterium</taxon>
    </lineage>
</organism>
<gene>
    <name evidence="2" type="ordered locus">Mnod_1431</name>
</gene>
<dbReference type="HOGENOM" id="CLU_1420000_0_0_5"/>
<evidence type="ECO:0000313" key="3">
    <source>
        <dbReference type="Proteomes" id="UP000008207"/>
    </source>
</evidence>
<dbReference type="STRING" id="460265.Mnod_1431"/>
<feature type="region of interest" description="Disordered" evidence="1">
    <location>
        <begin position="46"/>
        <end position="69"/>
    </location>
</feature>
<feature type="compositionally biased region" description="Basic and acidic residues" evidence="1">
    <location>
        <begin position="46"/>
        <end position="58"/>
    </location>
</feature>
<dbReference type="AlphaFoldDB" id="B8INA2"/>
<evidence type="ECO:0000313" key="2">
    <source>
        <dbReference type="EMBL" id="ACL56428.1"/>
    </source>
</evidence>
<protein>
    <submittedName>
        <fullName evidence="2">Uncharacterized protein</fullName>
    </submittedName>
</protein>
<dbReference type="RefSeq" id="WP_015928124.1">
    <property type="nucleotide sequence ID" value="NC_011894.1"/>
</dbReference>
<name>B8INA2_METNO</name>
<proteinExistence type="predicted"/>
<keyword evidence="3" id="KW-1185">Reference proteome</keyword>
<dbReference type="KEGG" id="mno:Mnod_1431"/>
<accession>B8INA2</accession>
<dbReference type="EMBL" id="CP001349">
    <property type="protein sequence ID" value="ACL56428.1"/>
    <property type="molecule type" value="Genomic_DNA"/>
</dbReference>
<sequence>MKWFIKGPELPPAPETWTADLWEEVFPQPNRFHTLILVQEIRKQRELRSGSRHPDARTRYTGAIGGPSGSRVEHIRASIEFDTADVPLGSDRVPADSLGIVFTSNFRATGQAWPILVVKIWTDEAGAREFGEIFHRAIGTGIAFVPLWLTGEPRAAPLEGQDFAVIQPLTHVSFQQRLSLAEEADQIDWPS</sequence>